<name>A0A0A9DZS3_ARUDO</name>
<reference evidence="1" key="2">
    <citation type="journal article" date="2015" name="Data Brief">
        <title>Shoot transcriptome of the giant reed, Arundo donax.</title>
        <authorList>
            <person name="Barrero R.A."/>
            <person name="Guerrero F.D."/>
            <person name="Moolhuijzen P."/>
            <person name="Goolsby J.A."/>
            <person name="Tidwell J."/>
            <person name="Bellgard S.E."/>
            <person name="Bellgard M.I."/>
        </authorList>
    </citation>
    <scope>NUCLEOTIDE SEQUENCE</scope>
    <source>
        <tissue evidence="1">Shoot tissue taken approximately 20 cm above the soil surface</tissue>
    </source>
</reference>
<evidence type="ECO:0000313" key="1">
    <source>
        <dbReference type="EMBL" id="JAD93301.1"/>
    </source>
</evidence>
<dbReference type="AlphaFoldDB" id="A0A0A9DZS3"/>
<accession>A0A0A9DZS3</accession>
<reference evidence="1" key="1">
    <citation type="submission" date="2014-09" db="EMBL/GenBank/DDBJ databases">
        <authorList>
            <person name="Magalhaes I.L.F."/>
            <person name="Oliveira U."/>
            <person name="Santos F.R."/>
            <person name="Vidigal T.H.D.A."/>
            <person name="Brescovit A.D."/>
            <person name="Santos A.J."/>
        </authorList>
    </citation>
    <scope>NUCLEOTIDE SEQUENCE</scope>
    <source>
        <tissue evidence="1">Shoot tissue taken approximately 20 cm above the soil surface</tissue>
    </source>
</reference>
<protein>
    <submittedName>
        <fullName evidence="1">TIDP3431</fullName>
    </submittedName>
</protein>
<proteinExistence type="predicted"/>
<sequence>MGFTHFTLAQILLSIGNLLVELPDLLLDPGAHLRE</sequence>
<organism evidence="1">
    <name type="scientific">Arundo donax</name>
    <name type="common">Giant reed</name>
    <name type="synonym">Donax arundinaceus</name>
    <dbReference type="NCBI Taxonomy" id="35708"/>
    <lineage>
        <taxon>Eukaryota</taxon>
        <taxon>Viridiplantae</taxon>
        <taxon>Streptophyta</taxon>
        <taxon>Embryophyta</taxon>
        <taxon>Tracheophyta</taxon>
        <taxon>Spermatophyta</taxon>
        <taxon>Magnoliopsida</taxon>
        <taxon>Liliopsida</taxon>
        <taxon>Poales</taxon>
        <taxon>Poaceae</taxon>
        <taxon>PACMAD clade</taxon>
        <taxon>Arundinoideae</taxon>
        <taxon>Arundineae</taxon>
        <taxon>Arundo</taxon>
    </lineage>
</organism>
<dbReference type="EMBL" id="GBRH01204594">
    <property type="protein sequence ID" value="JAD93301.1"/>
    <property type="molecule type" value="Transcribed_RNA"/>
</dbReference>